<dbReference type="EMBL" id="BA000030">
    <property type="protein sequence ID" value="BAC71462.1"/>
    <property type="molecule type" value="Genomic_DNA"/>
</dbReference>
<evidence type="ECO:0000313" key="2">
    <source>
        <dbReference type="EMBL" id="BAC71462.1"/>
    </source>
</evidence>
<gene>
    <name evidence="2" type="ORF">SAVERM_3750</name>
</gene>
<evidence type="ECO:0000313" key="3">
    <source>
        <dbReference type="Proteomes" id="UP000000428"/>
    </source>
</evidence>
<name>Q82GZ6_STRAW</name>
<reference evidence="2 3" key="1">
    <citation type="journal article" date="2001" name="Proc. Natl. Acad. Sci. U.S.A.">
        <title>Genome sequence of an industrial microorganism Streptomyces avermitilis: deducing the ability of producing secondary metabolites.</title>
        <authorList>
            <person name="Omura S."/>
            <person name="Ikeda H."/>
            <person name="Ishikawa J."/>
            <person name="Hanamoto A."/>
            <person name="Takahashi C."/>
            <person name="Shinose M."/>
            <person name="Takahashi Y."/>
            <person name="Horikawa H."/>
            <person name="Nakazawa H."/>
            <person name="Osonoe T."/>
            <person name="Kikuchi H."/>
            <person name="Shiba T."/>
            <person name="Sakaki Y."/>
            <person name="Hattori M."/>
        </authorList>
    </citation>
    <scope>NUCLEOTIDE SEQUENCE [LARGE SCALE GENOMIC DNA]</scope>
    <source>
        <strain evidence="3">ATCC 31267 / DSM 46492 / JCM 5070 / NBRC 14893 / NCIMB 12804 / NRRL 8165 / MA-4680</strain>
    </source>
</reference>
<proteinExistence type="predicted"/>
<dbReference type="Proteomes" id="UP000000428">
    <property type="component" value="Chromosome"/>
</dbReference>
<keyword evidence="3" id="KW-1185">Reference proteome</keyword>
<evidence type="ECO:0000256" key="1">
    <source>
        <dbReference type="SAM" id="MobiDB-lite"/>
    </source>
</evidence>
<protein>
    <submittedName>
        <fullName evidence="2">Secreted protein</fullName>
    </submittedName>
</protein>
<dbReference type="KEGG" id="sma:SAVERM_3750"/>
<feature type="compositionally biased region" description="Low complexity" evidence="1">
    <location>
        <begin position="45"/>
        <end position="59"/>
    </location>
</feature>
<accession>Q82GZ6</accession>
<feature type="compositionally biased region" description="Low complexity" evidence="1">
    <location>
        <begin position="27"/>
        <end position="37"/>
    </location>
</feature>
<dbReference type="HOGENOM" id="CLU_2169565_0_0_11"/>
<feature type="region of interest" description="Disordered" evidence="1">
    <location>
        <begin position="27"/>
        <end position="110"/>
    </location>
</feature>
<reference evidence="2 3" key="2">
    <citation type="journal article" date="2003" name="Nat. Biotechnol.">
        <title>Complete genome sequence and comparative analysis of the industrial microorganism Streptomyces avermitilis.</title>
        <authorList>
            <person name="Ikeda H."/>
            <person name="Ishikawa J."/>
            <person name="Hanamoto A."/>
            <person name="Shinose M."/>
            <person name="Kikuchi H."/>
            <person name="Shiba T."/>
            <person name="Sakaki Y."/>
            <person name="Hattori M."/>
            <person name="Omura S."/>
        </authorList>
    </citation>
    <scope>NUCLEOTIDE SEQUENCE [LARGE SCALE GENOMIC DNA]</scope>
    <source>
        <strain evidence="3">ATCC 31267 / DSM 46492 / JCM 5070 / NBRC 14893 / NCIMB 12804 / NRRL 8165 / MA-4680</strain>
    </source>
</reference>
<sequence>MTGSRSRHHSATAFAPLGTCCAFATSSSDGCGSDSASRTLCAPSDGTPTTGDETPTGEYPTRDPRAHTPWSGHRSTLSAGRPAPDRVLNSPLIPGGQDCSSRRASRCCRT</sequence>
<organism evidence="2 3">
    <name type="scientific">Streptomyces avermitilis (strain ATCC 31267 / DSM 46492 / JCM 5070 / NBRC 14893 / NCIMB 12804 / NRRL 8165 / MA-4680)</name>
    <dbReference type="NCBI Taxonomy" id="227882"/>
    <lineage>
        <taxon>Bacteria</taxon>
        <taxon>Bacillati</taxon>
        <taxon>Actinomycetota</taxon>
        <taxon>Actinomycetes</taxon>
        <taxon>Kitasatosporales</taxon>
        <taxon>Streptomycetaceae</taxon>
        <taxon>Streptomyces</taxon>
    </lineage>
</organism>
<reference evidence="2 3" key="3">
    <citation type="journal article" date="2014" name="J. Ind. Microbiol. Biotechnol.">
        <title>Genome mining of the Streptomyces avermitilis genome and development of genome-minimized hosts for heterologous expression of biosynthetic gene clusters.</title>
        <authorList>
            <person name="Ikeda H."/>
            <person name="Shin-ya K."/>
            <person name="Omura S."/>
        </authorList>
    </citation>
    <scope>NUCLEOTIDE SEQUENCE [LARGE SCALE GENOMIC DNA]</scope>
    <source>
        <strain evidence="3">ATCC 31267 / DSM 46492 / JCM 5070 / NBRC 14893 / NCIMB 12804 / NRRL 8165 / MA-4680</strain>
    </source>
</reference>
<dbReference type="AlphaFoldDB" id="Q82GZ6"/>